<evidence type="ECO:0000256" key="1">
    <source>
        <dbReference type="SAM" id="MobiDB-lite"/>
    </source>
</evidence>
<dbReference type="SMART" id="SM00409">
    <property type="entry name" value="IG"/>
    <property type="match status" value="2"/>
</dbReference>
<dbReference type="GO" id="GO:0032589">
    <property type="term" value="C:neuron projection membrane"/>
    <property type="evidence" value="ECO:0007669"/>
    <property type="project" value="TreeGrafter"/>
</dbReference>
<dbReference type="PROSITE" id="PS50835">
    <property type="entry name" value="IG_LIKE"/>
    <property type="match status" value="2"/>
</dbReference>
<evidence type="ECO:0000313" key="4">
    <source>
        <dbReference type="RefSeq" id="XP_015608183.1"/>
    </source>
</evidence>
<dbReference type="InterPro" id="IPR013106">
    <property type="entry name" value="Ig_V-set"/>
</dbReference>
<name>A0AAJ7CDL4_CEPCN</name>
<dbReference type="InterPro" id="IPR013783">
    <property type="entry name" value="Ig-like_fold"/>
</dbReference>
<protein>
    <submittedName>
        <fullName evidence="4">Uncharacterized protein LOC107273985</fullName>
    </submittedName>
</protein>
<proteinExistence type="predicted"/>
<dbReference type="AlphaFoldDB" id="A0AAJ7CDL4"/>
<dbReference type="InterPro" id="IPR037448">
    <property type="entry name" value="Zig-8"/>
</dbReference>
<dbReference type="InterPro" id="IPR003599">
    <property type="entry name" value="Ig_sub"/>
</dbReference>
<dbReference type="Pfam" id="PF07686">
    <property type="entry name" value="V-set"/>
    <property type="match status" value="1"/>
</dbReference>
<dbReference type="GeneID" id="107273985"/>
<keyword evidence="3" id="KW-1185">Reference proteome</keyword>
<dbReference type="FunFam" id="2.60.40.10:FF:001606">
    <property type="entry name" value="uncharacterized protein LOC108091111"/>
    <property type="match status" value="1"/>
</dbReference>
<feature type="domain" description="Ig-like" evidence="2">
    <location>
        <begin position="111"/>
        <end position="200"/>
    </location>
</feature>
<evidence type="ECO:0000259" key="2">
    <source>
        <dbReference type="PROSITE" id="PS50835"/>
    </source>
</evidence>
<dbReference type="InterPro" id="IPR036179">
    <property type="entry name" value="Ig-like_dom_sf"/>
</dbReference>
<dbReference type="KEGG" id="ccin:107273985"/>
<gene>
    <name evidence="4" type="primary">LOC107273985</name>
</gene>
<feature type="non-terminal residue" evidence="4">
    <location>
        <position position="1"/>
    </location>
</feature>
<organism evidence="3 4">
    <name type="scientific">Cephus cinctus</name>
    <name type="common">Wheat stem sawfly</name>
    <dbReference type="NCBI Taxonomy" id="211228"/>
    <lineage>
        <taxon>Eukaryota</taxon>
        <taxon>Metazoa</taxon>
        <taxon>Ecdysozoa</taxon>
        <taxon>Arthropoda</taxon>
        <taxon>Hexapoda</taxon>
        <taxon>Insecta</taxon>
        <taxon>Pterygota</taxon>
        <taxon>Neoptera</taxon>
        <taxon>Endopterygota</taxon>
        <taxon>Hymenoptera</taxon>
        <taxon>Cephoidea</taxon>
        <taxon>Cephidae</taxon>
        <taxon>Cephus</taxon>
    </lineage>
</organism>
<dbReference type="InterPro" id="IPR007110">
    <property type="entry name" value="Ig-like_dom"/>
</dbReference>
<feature type="compositionally biased region" description="Low complexity" evidence="1">
    <location>
        <begin position="63"/>
        <end position="83"/>
    </location>
</feature>
<reference evidence="4" key="1">
    <citation type="submission" date="2025-08" db="UniProtKB">
        <authorList>
            <consortium name="RefSeq"/>
        </authorList>
    </citation>
    <scope>IDENTIFICATION</scope>
</reference>
<dbReference type="PANTHER" id="PTHR23279">
    <property type="entry name" value="DEFECTIVE PROBOSCIS EXTENSION RESPONSE DPR -RELATED"/>
    <property type="match status" value="1"/>
</dbReference>
<accession>A0AAJ7CDL4</accession>
<dbReference type="InterPro" id="IPR003598">
    <property type="entry name" value="Ig_sub2"/>
</dbReference>
<dbReference type="Proteomes" id="UP000694920">
    <property type="component" value="Unplaced"/>
</dbReference>
<feature type="region of interest" description="Disordered" evidence="1">
    <location>
        <begin position="63"/>
        <end position="84"/>
    </location>
</feature>
<dbReference type="GO" id="GO:0050808">
    <property type="term" value="P:synapse organization"/>
    <property type="evidence" value="ECO:0007669"/>
    <property type="project" value="TreeGrafter"/>
</dbReference>
<dbReference type="Gene3D" id="2.60.40.10">
    <property type="entry name" value="Immunoglobulins"/>
    <property type="match status" value="2"/>
</dbReference>
<dbReference type="RefSeq" id="XP_015608183.1">
    <property type="nucleotide sequence ID" value="XM_015752697.2"/>
</dbReference>
<dbReference type="SUPFAM" id="SSF48726">
    <property type="entry name" value="Immunoglobulin"/>
    <property type="match status" value="2"/>
</dbReference>
<dbReference type="SMART" id="SM00408">
    <property type="entry name" value="IGc2"/>
    <property type="match status" value="2"/>
</dbReference>
<dbReference type="PANTHER" id="PTHR23279:SF12">
    <property type="entry name" value="DEFECTIVE PROBOSCIS EXTENSION RESPONSE 14, ISOFORM A-RELATED"/>
    <property type="match status" value="1"/>
</dbReference>
<feature type="domain" description="Ig-like" evidence="2">
    <location>
        <begin position="216"/>
        <end position="318"/>
    </location>
</feature>
<evidence type="ECO:0000313" key="3">
    <source>
        <dbReference type="Proteomes" id="UP000694920"/>
    </source>
</evidence>
<sequence length="362" mass="41112">LENRKLKRAFNRLTGNVIKEQRNCSQTRENTAFNCSSNQRGNIELLKVEKHKIGCLYHKETPLTTERPTTRSSTTTSKRSNPTDAPMLNYIFDVHSTVNKHQHYHDHRWGPYFEGESQNITVQAGATVKLDCRISLLQDKTVSWLRRQEDGEKMSLLTFAQQTYTGDSRYTLEFQYPDNWRLQIKDVNSSDEGQYECQISTHPPKFIHVNLHINAPSVQIVDAMGEPLRDKYYEADSTIELLCVIKHIAMQMQYSVVQWLHDNRTLNYDTTRGGISVKTDLMEVGANSTLSVARVGPSDSGNYTCLLTTMPDQPATVHVHVLNGESLAELHHGVASRRRGADTSSVMLLVFLGFVLSCLVPR</sequence>